<proteinExistence type="predicted"/>
<dbReference type="Proteomes" id="UP000235965">
    <property type="component" value="Unassembled WGS sequence"/>
</dbReference>
<name>A0A2J7Q2N6_9NEOP</name>
<evidence type="ECO:0000259" key="1">
    <source>
        <dbReference type="Pfam" id="PF17906"/>
    </source>
</evidence>
<evidence type="ECO:0000313" key="2">
    <source>
        <dbReference type="EMBL" id="PNF22845.1"/>
    </source>
</evidence>
<dbReference type="Pfam" id="PF17906">
    <property type="entry name" value="HTH_48"/>
    <property type="match status" value="1"/>
</dbReference>
<dbReference type="Pfam" id="PF01359">
    <property type="entry name" value="Transposase_1"/>
    <property type="match status" value="1"/>
</dbReference>
<dbReference type="InterPro" id="IPR041426">
    <property type="entry name" value="Mos1_HTH"/>
</dbReference>
<dbReference type="OrthoDB" id="8195351at2759"/>
<accession>A0A2J7Q2N6</accession>
<reference evidence="2 3" key="1">
    <citation type="submission" date="2017-12" db="EMBL/GenBank/DDBJ databases">
        <title>Hemimetabolous genomes reveal molecular basis of termite eusociality.</title>
        <authorList>
            <person name="Harrison M.C."/>
            <person name="Jongepier E."/>
            <person name="Robertson H.M."/>
            <person name="Arning N."/>
            <person name="Bitard-Feildel T."/>
            <person name="Chao H."/>
            <person name="Childers C.P."/>
            <person name="Dinh H."/>
            <person name="Doddapaneni H."/>
            <person name="Dugan S."/>
            <person name="Gowin J."/>
            <person name="Greiner C."/>
            <person name="Han Y."/>
            <person name="Hu H."/>
            <person name="Hughes D.S.T."/>
            <person name="Huylmans A.-K."/>
            <person name="Kemena C."/>
            <person name="Kremer L.P.M."/>
            <person name="Lee S.L."/>
            <person name="Lopez-Ezquerra A."/>
            <person name="Mallet L."/>
            <person name="Monroy-Kuhn J.M."/>
            <person name="Moser A."/>
            <person name="Murali S.C."/>
            <person name="Muzny D.M."/>
            <person name="Otani S."/>
            <person name="Piulachs M.-D."/>
            <person name="Poelchau M."/>
            <person name="Qu J."/>
            <person name="Schaub F."/>
            <person name="Wada-Katsumata A."/>
            <person name="Worley K.C."/>
            <person name="Xie Q."/>
            <person name="Ylla G."/>
            <person name="Poulsen M."/>
            <person name="Gibbs R.A."/>
            <person name="Schal C."/>
            <person name="Richards S."/>
            <person name="Belles X."/>
            <person name="Korb J."/>
            <person name="Bornberg-Bauer E."/>
        </authorList>
    </citation>
    <scope>NUCLEOTIDE SEQUENCE [LARGE SCALE GENOMIC DNA]</scope>
    <source>
        <tissue evidence="2">Whole body</tissue>
    </source>
</reference>
<dbReference type="Gene3D" id="1.10.10.1450">
    <property type="match status" value="1"/>
</dbReference>
<sequence length="211" mass="24784">MSQFEQHVNIKFMCKLGKSASETQSALQQVYGDTALKKSAVYDWIIWFKNGQEMLKNDQRTRRPSTFRTERMIGKVCDRRMTIAELEQEVGICHGSIHAILSNDLKMRRVSAKFGPRQLTTDQIECRMMVTGDLFDKSTQNPMFLKKILKKSCLIRSKDKVMLIAFFDLDGFVHHEFVLPGQIVTGHFYMQVLQRLHNAVWRKRHDEWQRQ</sequence>
<dbReference type="GO" id="GO:0003676">
    <property type="term" value="F:nucleic acid binding"/>
    <property type="evidence" value="ECO:0007669"/>
    <property type="project" value="InterPro"/>
</dbReference>
<feature type="domain" description="Mos1 transposase HTH" evidence="1">
    <location>
        <begin position="12"/>
        <end position="51"/>
    </location>
</feature>
<dbReference type="InParanoid" id="A0A2J7Q2N6"/>
<dbReference type="PANTHER" id="PTHR46060:SF1">
    <property type="entry name" value="MARINER MOS1 TRANSPOSASE-LIKE PROTEIN"/>
    <property type="match status" value="1"/>
</dbReference>
<dbReference type="Gene3D" id="3.30.420.10">
    <property type="entry name" value="Ribonuclease H-like superfamily/Ribonuclease H"/>
    <property type="match status" value="1"/>
</dbReference>
<dbReference type="InterPro" id="IPR001888">
    <property type="entry name" value="Transposase_1"/>
</dbReference>
<dbReference type="InterPro" id="IPR036397">
    <property type="entry name" value="RNaseH_sf"/>
</dbReference>
<organism evidence="2 3">
    <name type="scientific">Cryptotermes secundus</name>
    <dbReference type="NCBI Taxonomy" id="105785"/>
    <lineage>
        <taxon>Eukaryota</taxon>
        <taxon>Metazoa</taxon>
        <taxon>Ecdysozoa</taxon>
        <taxon>Arthropoda</taxon>
        <taxon>Hexapoda</taxon>
        <taxon>Insecta</taxon>
        <taxon>Pterygota</taxon>
        <taxon>Neoptera</taxon>
        <taxon>Polyneoptera</taxon>
        <taxon>Dictyoptera</taxon>
        <taxon>Blattodea</taxon>
        <taxon>Blattoidea</taxon>
        <taxon>Termitoidae</taxon>
        <taxon>Kalotermitidae</taxon>
        <taxon>Cryptotermitinae</taxon>
        <taxon>Cryptotermes</taxon>
    </lineage>
</organism>
<evidence type="ECO:0000313" key="3">
    <source>
        <dbReference type="Proteomes" id="UP000235965"/>
    </source>
</evidence>
<dbReference type="EMBL" id="NEVH01019136">
    <property type="protein sequence ID" value="PNF22845.1"/>
    <property type="molecule type" value="Genomic_DNA"/>
</dbReference>
<dbReference type="AlphaFoldDB" id="A0A2J7Q2N6"/>
<dbReference type="PANTHER" id="PTHR46060">
    <property type="entry name" value="MARINER MOS1 TRANSPOSASE-LIKE PROTEIN"/>
    <property type="match status" value="1"/>
</dbReference>
<comment type="caution">
    <text evidence="2">The sequence shown here is derived from an EMBL/GenBank/DDBJ whole genome shotgun (WGS) entry which is preliminary data.</text>
</comment>
<dbReference type="InterPro" id="IPR052709">
    <property type="entry name" value="Transposase-MT_Hybrid"/>
</dbReference>
<gene>
    <name evidence="2" type="ORF">B7P43_G18091</name>
</gene>
<protein>
    <recommendedName>
        <fullName evidence="1">Mos1 transposase HTH domain-containing protein</fullName>
    </recommendedName>
</protein>
<keyword evidence="3" id="KW-1185">Reference proteome</keyword>